<dbReference type="AlphaFoldDB" id="A0A177CRV1"/>
<name>A0A177CRV1_9PLEO</name>
<feature type="compositionally biased region" description="Polar residues" evidence="1">
    <location>
        <begin position="1"/>
        <end position="13"/>
    </location>
</feature>
<keyword evidence="3" id="KW-1185">Reference proteome</keyword>
<protein>
    <submittedName>
        <fullName evidence="2">Uncharacterized protein</fullName>
    </submittedName>
</protein>
<evidence type="ECO:0000313" key="3">
    <source>
        <dbReference type="Proteomes" id="UP000077069"/>
    </source>
</evidence>
<feature type="compositionally biased region" description="Basic and acidic residues" evidence="1">
    <location>
        <begin position="28"/>
        <end position="43"/>
    </location>
</feature>
<dbReference type="STRING" id="1460663.A0A177CRV1"/>
<feature type="compositionally biased region" description="Basic and acidic residues" evidence="1">
    <location>
        <begin position="222"/>
        <end position="235"/>
    </location>
</feature>
<dbReference type="Proteomes" id="UP000077069">
    <property type="component" value="Unassembled WGS sequence"/>
</dbReference>
<dbReference type="GeneID" id="28769902"/>
<feature type="region of interest" description="Disordered" evidence="1">
    <location>
        <begin position="1"/>
        <end position="43"/>
    </location>
</feature>
<gene>
    <name evidence="2" type="ORF">CC84DRAFT_475903</name>
</gene>
<proteinExistence type="predicted"/>
<sequence length="235" mass="27017">MHTQEPAPTSNSRYGPFKARFSSSESASQHRKEATRFDRKPYRSPDTDYTISEVEKDRLYHVERVYNAMTCGDAARDNKGSIAMKRWVHGAYYESTLVEAYAHKVLDCLLLQAKEGFRGWVHNDYVADDRKGDDEDRDVTCEERLESILCALQEEKTICEDVMNSACQIRMFVNAPKAYANRKYQNRVGNSKRGRNKDSDPANRPSKTHAFDSKANHASCHHFNEPKPDSHHHLC</sequence>
<evidence type="ECO:0000313" key="2">
    <source>
        <dbReference type="EMBL" id="OAG10253.1"/>
    </source>
</evidence>
<organism evidence="2 3">
    <name type="scientific">Paraphaeosphaeria sporulosa</name>
    <dbReference type="NCBI Taxonomy" id="1460663"/>
    <lineage>
        <taxon>Eukaryota</taxon>
        <taxon>Fungi</taxon>
        <taxon>Dikarya</taxon>
        <taxon>Ascomycota</taxon>
        <taxon>Pezizomycotina</taxon>
        <taxon>Dothideomycetes</taxon>
        <taxon>Pleosporomycetidae</taxon>
        <taxon>Pleosporales</taxon>
        <taxon>Massarineae</taxon>
        <taxon>Didymosphaeriaceae</taxon>
        <taxon>Paraphaeosphaeria</taxon>
    </lineage>
</organism>
<dbReference type="OrthoDB" id="3686891at2759"/>
<feature type="region of interest" description="Disordered" evidence="1">
    <location>
        <begin position="183"/>
        <end position="235"/>
    </location>
</feature>
<evidence type="ECO:0000256" key="1">
    <source>
        <dbReference type="SAM" id="MobiDB-lite"/>
    </source>
</evidence>
<accession>A0A177CRV1</accession>
<dbReference type="RefSeq" id="XP_018040618.1">
    <property type="nucleotide sequence ID" value="XM_018186416.1"/>
</dbReference>
<dbReference type="InParanoid" id="A0A177CRV1"/>
<reference evidence="2 3" key="1">
    <citation type="submission" date="2016-05" db="EMBL/GenBank/DDBJ databases">
        <title>Comparative analysis of secretome profiles of manganese(II)-oxidizing ascomycete fungi.</title>
        <authorList>
            <consortium name="DOE Joint Genome Institute"/>
            <person name="Zeiner C.A."/>
            <person name="Purvine S.O."/>
            <person name="Zink E.M."/>
            <person name="Wu S."/>
            <person name="Pasa-Tolic L."/>
            <person name="Chaput D.L."/>
            <person name="Haridas S."/>
            <person name="Grigoriev I.V."/>
            <person name="Santelli C.M."/>
            <person name="Hansel C.M."/>
        </authorList>
    </citation>
    <scope>NUCLEOTIDE SEQUENCE [LARGE SCALE GENOMIC DNA]</scope>
    <source>
        <strain evidence="2 3">AP3s5-JAC2a</strain>
    </source>
</reference>
<dbReference type="EMBL" id="KV441549">
    <property type="protein sequence ID" value="OAG10253.1"/>
    <property type="molecule type" value="Genomic_DNA"/>
</dbReference>